<dbReference type="STRING" id="582899.Hden_0702"/>
<dbReference type="PIRSF" id="PIRSF024608">
    <property type="entry name" value="UCP024608"/>
    <property type="match status" value="1"/>
</dbReference>
<feature type="domain" description="Cytochrome c" evidence="5">
    <location>
        <begin position="110"/>
        <end position="217"/>
    </location>
</feature>
<dbReference type="HOGENOM" id="CLU_098286_0_0_5"/>
<sequence precursor="true">MSHRSNAKTVLRAFAGAAALAVTMTYGGLSAGLLADPLTEKDTPSAATMEGVLKGMWTEVKSGWEDRLVQDATQKTCSQYRNDPPAAEANAIVERETATIVMPADGNVLGDWKQGEKIASSGRGGQFSDPPNTENGGNCYACHQLSKTELSYGTLGPSLTNFGKDREFDLDAAKAAYAKVYNAQSVNACSNMPRFGAHKFLTEQQIKDVVAFLFDKDSPVNK</sequence>
<reference evidence="7" key="1">
    <citation type="journal article" date="2011" name="J. Bacteriol.">
        <title>Genome sequences of eight morphologically diverse alphaproteobacteria.</title>
        <authorList>
            <consortium name="US DOE Joint Genome Institute"/>
            <person name="Brown P.J."/>
            <person name="Kysela D.T."/>
            <person name="Buechlein A."/>
            <person name="Hemmerich C."/>
            <person name="Brun Y.V."/>
        </authorList>
    </citation>
    <scope>NUCLEOTIDE SEQUENCE [LARGE SCALE GENOMIC DNA]</scope>
    <source>
        <strain evidence="7">ATCC 51888 / DSM 1869 / NCIB 11706 / TK 0415</strain>
    </source>
</reference>
<dbReference type="eggNOG" id="COG2010">
    <property type="taxonomic scope" value="Bacteria"/>
</dbReference>
<dbReference type="GO" id="GO:0046872">
    <property type="term" value="F:metal ion binding"/>
    <property type="evidence" value="ECO:0007669"/>
    <property type="project" value="UniProtKB-KW"/>
</dbReference>
<organism evidence="6 7">
    <name type="scientific">Hyphomicrobium denitrificans (strain ATCC 51888 / DSM 1869 / NCIMB 11706 / TK 0415)</name>
    <dbReference type="NCBI Taxonomy" id="582899"/>
    <lineage>
        <taxon>Bacteria</taxon>
        <taxon>Pseudomonadati</taxon>
        <taxon>Pseudomonadota</taxon>
        <taxon>Alphaproteobacteria</taxon>
        <taxon>Hyphomicrobiales</taxon>
        <taxon>Hyphomicrobiaceae</taxon>
        <taxon>Hyphomicrobium</taxon>
    </lineage>
</organism>
<evidence type="ECO:0000256" key="3">
    <source>
        <dbReference type="ARBA" id="ARBA00023004"/>
    </source>
</evidence>
<keyword evidence="1 4" id="KW-0349">Heme</keyword>
<dbReference type="EMBL" id="CP002083">
    <property type="protein sequence ID" value="ADJ22522.1"/>
    <property type="molecule type" value="Genomic_DNA"/>
</dbReference>
<evidence type="ECO:0000256" key="4">
    <source>
        <dbReference type="PROSITE-ProRule" id="PRU00433"/>
    </source>
</evidence>
<dbReference type="NCBIfam" id="TIGR04485">
    <property type="entry name" value="thiosulf_SoxX"/>
    <property type="match status" value="1"/>
</dbReference>
<dbReference type="InterPro" id="IPR030999">
    <property type="entry name" value="Thiosulf_SoxX"/>
</dbReference>
<keyword evidence="2 4" id="KW-0479">Metal-binding</keyword>
<name>D8JT37_HYPDA</name>
<protein>
    <recommendedName>
        <fullName evidence="5">Cytochrome c domain-containing protein</fullName>
    </recommendedName>
</protein>
<keyword evidence="7" id="KW-1185">Reference proteome</keyword>
<dbReference type="InterPro" id="IPR016823">
    <property type="entry name" value="Thiosulf_SoxX_II"/>
</dbReference>
<dbReference type="Proteomes" id="UP000002033">
    <property type="component" value="Chromosome"/>
</dbReference>
<evidence type="ECO:0000313" key="7">
    <source>
        <dbReference type="Proteomes" id="UP000002033"/>
    </source>
</evidence>
<dbReference type="SUPFAM" id="SSF46626">
    <property type="entry name" value="Cytochrome c"/>
    <property type="match status" value="1"/>
</dbReference>
<dbReference type="InterPro" id="IPR009056">
    <property type="entry name" value="Cyt_c-like_dom"/>
</dbReference>
<dbReference type="GO" id="GO:0009055">
    <property type="term" value="F:electron transfer activity"/>
    <property type="evidence" value="ECO:0007669"/>
    <property type="project" value="InterPro"/>
</dbReference>
<evidence type="ECO:0000256" key="1">
    <source>
        <dbReference type="ARBA" id="ARBA00022617"/>
    </source>
</evidence>
<dbReference type="RefSeq" id="WP_013214739.1">
    <property type="nucleotide sequence ID" value="NC_014313.1"/>
</dbReference>
<dbReference type="PROSITE" id="PS51007">
    <property type="entry name" value="CYTC"/>
    <property type="match status" value="1"/>
</dbReference>
<accession>D8JT37</accession>
<evidence type="ECO:0000313" key="6">
    <source>
        <dbReference type="EMBL" id="ADJ22522.1"/>
    </source>
</evidence>
<gene>
    <name evidence="6" type="ordered locus">Hden_0702</name>
</gene>
<proteinExistence type="predicted"/>
<evidence type="ECO:0000259" key="5">
    <source>
        <dbReference type="PROSITE" id="PS51007"/>
    </source>
</evidence>
<keyword evidence="3 4" id="KW-0408">Iron</keyword>
<dbReference type="AlphaFoldDB" id="D8JT37"/>
<evidence type="ECO:0000256" key="2">
    <source>
        <dbReference type="ARBA" id="ARBA00022723"/>
    </source>
</evidence>
<dbReference type="Pfam" id="PF00034">
    <property type="entry name" value="Cytochrom_C"/>
    <property type="match status" value="1"/>
</dbReference>
<dbReference type="Gene3D" id="1.10.760.10">
    <property type="entry name" value="Cytochrome c-like domain"/>
    <property type="match status" value="1"/>
</dbReference>
<dbReference type="InterPro" id="IPR036909">
    <property type="entry name" value="Cyt_c-like_dom_sf"/>
</dbReference>
<dbReference type="GO" id="GO:0020037">
    <property type="term" value="F:heme binding"/>
    <property type="evidence" value="ECO:0007669"/>
    <property type="project" value="InterPro"/>
</dbReference>
<dbReference type="KEGG" id="hdn:Hden_0702"/>